<dbReference type="PRINTS" id="PR00385">
    <property type="entry name" value="P450"/>
</dbReference>
<evidence type="ECO:0000256" key="13">
    <source>
        <dbReference type="SAM" id="Phobius"/>
    </source>
</evidence>
<evidence type="ECO:0000256" key="8">
    <source>
        <dbReference type="ARBA" id="ARBA00023002"/>
    </source>
</evidence>
<evidence type="ECO:0008006" key="16">
    <source>
        <dbReference type="Google" id="ProtNLM"/>
    </source>
</evidence>
<dbReference type="GO" id="GO:0020037">
    <property type="term" value="F:heme binding"/>
    <property type="evidence" value="ECO:0007669"/>
    <property type="project" value="InterPro"/>
</dbReference>
<sequence>MELNFVWLINVAALLCGWAFVFWFLKRVNEWYYVGRVGKVAYPPLPPGDMGWPFLGNMLSVMKCLSAGDPNSFIYNLVSRYGKTGIYKTHLFGSPTVIVCTPKLCRDVLTNEEHFKHGYPKSTNILAGIKALQNTSIVEHRRLRRKIANPINGHQALALYIKHIEDVAINSLDEWASMNKPFELSTEMKRAIFKVMTGILMGSVSESTFSTTQNLFNDFFQGIISMAIDIPGFAFHKAFKARKELVKILQSILDKKRMRAKSDDEHEGKKDMMDLLMEVEDEDGQKFVDEDIVDLMLSFFAASFGSTTTSTLCAMVHLSEHPEALKKAKEEQEEIMKRRPSTQKGLNFEDIKQMKYLAMVIDEMLRTTNLFGVFREAKVDVSMNGHTIPKGWKVLVWFGAVHMNPDIYESPRDFNPSRWDKIKARGGTFLPFGAGSRSCPGSDLAKLVIAIFLHYFLLNYKLKRINPESPLSFTGGLMFKDNCLAKVTKIP</sequence>
<keyword evidence="4 11" id="KW-0349">Heme</keyword>
<comment type="similarity">
    <text evidence="3 12">Belongs to the cytochrome P450 family.</text>
</comment>
<evidence type="ECO:0000256" key="12">
    <source>
        <dbReference type="RuleBase" id="RU000461"/>
    </source>
</evidence>
<reference evidence="14 15" key="1">
    <citation type="submission" date="2019-06" db="EMBL/GenBank/DDBJ databases">
        <title>A chromosomal-level reference genome of Carpinus fangiana (Coryloideae, Betulaceae).</title>
        <authorList>
            <person name="Yang X."/>
            <person name="Wang Z."/>
            <person name="Zhang L."/>
            <person name="Hao G."/>
            <person name="Liu J."/>
            <person name="Yang Y."/>
        </authorList>
    </citation>
    <scope>NUCLEOTIDE SEQUENCE [LARGE SCALE GENOMIC DNA]</scope>
    <source>
        <strain evidence="14">Cfa_2016G</strain>
        <tissue evidence="14">Leaf</tissue>
    </source>
</reference>
<keyword evidence="15" id="KW-1185">Reference proteome</keyword>
<dbReference type="PRINTS" id="PR00463">
    <property type="entry name" value="EP450I"/>
</dbReference>
<dbReference type="CDD" id="cd11043">
    <property type="entry name" value="CYP90-like"/>
    <property type="match status" value="1"/>
</dbReference>
<dbReference type="InterPro" id="IPR017972">
    <property type="entry name" value="Cyt_P450_CS"/>
</dbReference>
<organism evidence="14 15">
    <name type="scientific">Carpinus fangiana</name>
    <dbReference type="NCBI Taxonomy" id="176857"/>
    <lineage>
        <taxon>Eukaryota</taxon>
        <taxon>Viridiplantae</taxon>
        <taxon>Streptophyta</taxon>
        <taxon>Embryophyta</taxon>
        <taxon>Tracheophyta</taxon>
        <taxon>Spermatophyta</taxon>
        <taxon>Magnoliopsida</taxon>
        <taxon>eudicotyledons</taxon>
        <taxon>Gunneridae</taxon>
        <taxon>Pentapetalae</taxon>
        <taxon>rosids</taxon>
        <taxon>fabids</taxon>
        <taxon>Fagales</taxon>
        <taxon>Betulaceae</taxon>
        <taxon>Carpinus</taxon>
    </lineage>
</organism>
<evidence type="ECO:0000256" key="7">
    <source>
        <dbReference type="ARBA" id="ARBA00022989"/>
    </source>
</evidence>
<comment type="cofactor">
    <cofactor evidence="1 11">
        <name>heme</name>
        <dbReference type="ChEBI" id="CHEBI:30413"/>
    </cofactor>
</comment>
<evidence type="ECO:0000256" key="6">
    <source>
        <dbReference type="ARBA" id="ARBA00022723"/>
    </source>
</evidence>
<evidence type="ECO:0000256" key="10">
    <source>
        <dbReference type="ARBA" id="ARBA00023136"/>
    </source>
</evidence>
<evidence type="ECO:0000313" key="14">
    <source>
        <dbReference type="EMBL" id="KAE8099387.1"/>
    </source>
</evidence>
<dbReference type="Proteomes" id="UP000327013">
    <property type="component" value="Chromosome 7"/>
</dbReference>
<dbReference type="InterPro" id="IPR001128">
    <property type="entry name" value="Cyt_P450"/>
</dbReference>
<dbReference type="PANTHER" id="PTHR24286">
    <property type="entry name" value="CYTOCHROME P450 26"/>
    <property type="match status" value="1"/>
</dbReference>
<dbReference type="OrthoDB" id="1470350at2759"/>
<evidence type="ECO:0000313" key="15">
    <source>
        <dbReference type="Proteomes" id="UP000327013"/>
    </source>
</evidence>
<evidence type="ECO:0000256" key="5">
    <source>
        <dbReference type="ARBA" id="ARBA00022692"/>
    </source>
</evidence>
<dbReference type="GO" id="GO:0005506">
    <property type="term" value="F:iron ion binding"/>
    <property type="evidence" value="ECO:0007669"/>
    <property type="project" value="InterPro"/>
</dbReference>
<evidence type="ECO:0000256" key="4">
    <source>
        <dbReference type="ARBA" id="ARBA00022617"/>
    </source>
</evidence>
<keyword evidence="8 12" id="KW-0560">Oxidoreductase</keyword>
<keyword evidence="9 11" id="KW-0408">Iron</keyword>
<comment type="subcellular location">
    <subcellularLocation>
        <location evidence="2">Membrane</location>
        <topology evidence="2">Single-pass membrane protein</topology>
    </subcellularLocation>
</comment>
<evidence type="ECO:0000256" key="11">
    <source>
        <dbReference type="PIRSR" id="PIRSR602401-1"/>
    </source>
</evidence>
<dbReference type="PANTHER" id="PTHR24286:SF199">
    <property type="entry name" value="CYTOCHROME P450 88D6"/>
    <property type="match status" value="1"/>
</dbReference>
<evidence type="ECO:0000256" key="9">
    <source>
        <dbReference type="ARBA" id="ARBA00023004"/>
    </source>
</evidence>
<accession>A0A5N6RLQ5</accession>
<evidence type="ECO:0000256" key="3">
    <source>
        <dbReference type="ARBA" id="ARBA00010617"/>
    </source>
</evidence>
<dbReference type="GO" id="GO:0016125">
    <property type="term" value="P:sterol metabolic process"/>
    <property type="evidence" value="ECO:0007669"/>
    <property type="project" value="TreeGrafter"/>
</dbReference>
<dbReference type="PROSITE" id="PS00086">
    <property type="entry name" value="CYTOCHROME_P450"/>
    <property type="match status" value="1"/>
</dbReference>
<name>A0A5N6RLQ5_9ROSI</name>
<protein>
    <recommendedName>
        <fullName evidence="16">Cytochrome P450</fullName>
    </recommendedName>
</protein>
<dbReference type="SUPFAM" id="SSF48264">
    <property type="entry name" value="Cytochrome P450"/>
    <property type="match status" value="1"/>
</dbReference>
<feature type="binding site" description="axial binding residue" evidence="11">
    <location>
        <position position="439"/>
    </location>
    <ligand>
        <name>heme</name>
        <dbReference type="ChEBI" id="CHEBI:30413"/>
    </ligand>
    <ligandPart>
        <name>Fe</name>
        <dbReference type="ChEBI" id="CHEBI:18248"/>
    </ligandPart>
</feature>
<dbReference type="GO" id="GO:0010268">
    <property type="term" value="P:brassinosteroid homeostasis"/>
    <property type="evidence" value="ECO:0007669"/>
    <property type="project" value="TreeGrafter"/>
</dbReference>
<evidence type="ECO:0000256" key="1">
    <source>
        <dbReference type="ARBA" id="ARBA00001971"/>
    </source>
</evidence>
<dbReference type="InterPro" id="IPR002401">
    <property type="entry name" value="Cyt_P450_E_grp-I"/>
</dbReference>
<dbReference type="GO" id="GO:0016132">
    <property type="term" value="P:brassinosteroid biosynthetic process"/>
    <property type="evidence" value="ECO:0007669"/>
    <property type="project" value="TreeGrafter"/>
</dbReference>
<dbReference type="Gene3D" id="1.10.630.10">
    <property type="entry name" value="Cytochrome P450"/>
    <property type="match status" value="1"/>
</dbReference>
<keyword evidence="10 13" id="KW-0472">Membrane</keyword>
<gene>
    <name evidence="14" type="ORF">FH972_017372</name>
</gene>
<feature type="transmembrane region" description="Helical" evidence="13">
    <location>
        <begin position="6"/>
        <end position="25"/>
    </location>
</feature>
<dbReference type="InterPro" id="IPR036396">
    <property type="entry name" value="Cyt_P450_sf"/>
</dbReference>
<proteinExistence type="inferred from homology"/>
<keyword evidence="5 13" id="KW-0812">Transmembrane</keyword>
<dbReference type="GO" id="GO:0005783">
    <property type="term" value="C:endoplasmic reticulum"/>
    <property type="evidence" value="ECO:0007669"/>
    <property type="project" value="TreeGrafter"/>
</dbReference>
<keyword evidence="12" id="KW-0503">Monooxygenase</keyword>
<dbReference type="Pfam" id="PF00067">
    <property type="entry name" value="p450"/>
    <property type="match status" value="1"/>
</dbReference>
<evidence type="ECO:0000256" key="2">
    <source>
        <dbReference type="ARBA" id="ARBA00004167"/>
    </source>
</evidence>
<dbReference type="EMBL" id="CM017327">
    <property type="protein sequence ID" value="KAE8099387.1"/>
    <property type="molecule type" value="Genomic_DNA"/>
</dbReference>
<keyword evidence="6 11" id="KW-0479">Metal-binding</keyword>
<dbReference type="GO" id="GO:0051777">
    <property type="term" value="F:ent-kaurenoic acid monooxygenase activity"/>
    <property type="evidence" value="ECO:0007669"/>
    <property type="project" value="TreeGrafter"/>
</dbReference>
<keyword evidence="7 13" id="KW-1133">Transmembrane helix</keyword>
<dbReference type="AlphaFoldDB" id="A0A5N6RLQ5"/>
<dbReference type="GO" id="GO:0016020">
    <property type="term" value="C:membrane"/>
    <property type="evidence" value="ECO:0007669"/>
    <property type="project" value="UniProtKB-SubCell"/>
</dbReference>